<organism evidence="3">
    <name type="scientific">marine metagenome</name>
    <dbReference type="NCBI Taxonomy" id="408172"/>
    <lineage>
        <taxon>unclassified sequences</taxon>
        <taxon>metagenomes</taxon>
        <taxon>ecological metagenomes</taxon>
    </lineage>
</organism>
<feature type="non-terminal residue" evidence="3">
    <location>
        <position position="72"/>
    </location>
</feature>
<dbReference type="InterPro" id="IPR001048">
    <property type="entry name" value="Asp/Glu/Uridylate_kinase"/>
</dbReference>
<accession>A0A382ZFA5</accession>
<gene>
    <name evidence="3" type="ORF">METZ01_LOCUS446844</name>
</gene>
<evidence type="ECO:0000313" key="3">
    <source>
        <dbReference type="EMBL" id="SVD93990.1"/>
    </source>
</evidence>
<dbReference type="InterPro" id="IPR036393">
    <property type="entry name" value="AceGlu_kinase-like_sf"/>
</dbReference>
<keyword evidence="1" id="KW-0808">Transferase</keyword>
<dbReference type="PANTHER" id="PTHR23342:SF0">
    <property type="entry name" value="N-ACETYLGLUTAMATE SYNTHASE, MITOCHONDRIAL"/>
    <property type="match status" value="1"/>
</dbReference>
<dbReference type="Pfam" id="PF00696">
    <property type="entry name" value="AA_kinase"/>
    <property type="match status" value="1"/>
</dbReference>
<protein>
    <recommendedName>
        <fullName evidence="2">Aspartate/glutamate/uridylate kinase domain-containing protein</fullName>
    </recommendedName>
</protein>
<reference evidence="3" key="1">
    <citation type="submission" date="2018-05" db="EMBL/GenBank/DDBJ databases">
        <authorList>
            <person name="Lanie J.A."/>
            <person name="Ng W.-L."/>
            <person name="Kazmierczak K.M."/>
            <person name="Andrzejewski T.M."/>
            <person name="Davidsen T.M."/>
            <person name="Wayne K.J."/>
            <person name="Tettelin H."/>
            <person name="Glass J.I."/>
            <person name="Rusch D."/>
            <person name="Podicherti R."/>
            <person name="Tsui H.-C.T."/>
            <person name="Winkler M.E."/>
        </authorList>
    </citation>
    <scope>NUCLEOTIDE SEQUENCE</scope>
</reference>
<feature type="domain" description="Aspartate/glutamate/uridylate kinase" evidence="2">
    <location>
        <begin position="28"/>
        <end position="71"/>
    </location>
</feature>
<dbReference type="EMBL" id="UINC01183296">
    <property type="protein sequence ID" value="SVD93990.1"/>
    <property type="molecule type" value="Genomic_DNA"/>
</dbReference>
<dbReference type="AlphaFoldDB" id="A0A382ZFA5"/>
<proteinExistence type="predicted"/>
<name>A0A382ZFA5_9ZZZZ</name>
<dbReference type="SUPFAM" id="SSF53633">
    <property type="entry name" value="Carbamate kinase-like"/>
    <property type="match status" value="1"/>
</dbReference>
<evidence type="ECO:0000259" key="2">
    <source>
        <dbReference type="Pfam" id="PF00696"/>
    </source>
</evidence>
<dbReference type="GO" id="GO:0003991">
    <property type="term" value="F:acetylglutamate kinase activity"/>
    <property type="evidence" value="ECO:0007669"/>
    <property type="project" value="TreeGrafter"/>
</dbReference>
<dbReference type="Gene3D" id="3.40.1160.10">
    <property type="entry name" value="Acetylglutamate kinase-like"/>
    <property type="match status" value="1"/>
</dbReference>
<evidence type="ECO:0000256" key="1">
    <source>
        <dbReference type="ARBA" id="ARBA00022679"/>
    </source>
</evidence>
<dbReference type="PANTHER" id="PTHR23342">
    <property type="entry name" value="N-ACETYLGLUTAMATE SYNTHASE"/>
    <property type="match status" value="1"/>
</dbReference>
<sequence length="72" mass="7731">MQHNLQEYIDKAAILVEALPYIQSFREKTVVVKYGGSTLTTVAGADTVLKDLVFMELVGINPVIVHGGGSAI</sequence>
<dbReference type="GO" id="GO:0006526">
    <property type="term" value="P:L-arginine biosynthetic process"/>
    <property type="evidence" value="ECO:0007669"/>
    <property type="project" value="TreeGrafter"/>
</dbReference>